<reference evidence="10 11" key="2">
    <citation type="journal article" date="2011" name="J. Bacteriol.">
        <title>Complete genome sequence of strain HTCC2503T of Parvularcula bermudensis, the type species of the order "Parvularculales" in the class Alphaproteobacteria.</title>
        <authorList>
            <person name="Oh H.M."/>
            <person name="Kang I."/>
            <person name="Vergin K.L."/>
            <person name="Kang D."/>
            <person name="Rhee K.H."/>
            <person name="Giovannoni S.J."/>
            <person name="Cho J.C."/>
        </authorList>
    </citation>
    <scope>NUCLEOTIDE SEQUENCE [LARGE SCALE GENOMIC DNA]</scope>
    <source>
        <strain evidence="11">ATCC BAA-594 / HTCC2503 / KCTC 12087</strain>
    </source>
</reference>
<gene>
    <name evidence="10" type="ordered locus">PB2503_11574</name>
</gene>
<dbReference type="EMBL" id="CP002156">
    <property type="protein sequence ID" value="ADM10360.1"/>
    <property type="molecule type" value="Genomic_DNA"/>
</dbReference>
<dbReference type="SUPFAM" id="SSF51338">
    <property type="entry name" value="Composite domain of metallo-dependent hydrolases"/>
    <property type="match status" value="1"/>
</dbReference>
<dbReference type="InterPro" id="IPR051607">
    <property type="entry name" value="Metallo-dep_hydrolases"/>
</dbReference>
<reference evidence="11" key="1">
    <citation type="submission" date="2010-08" db="EMBL/GenBank/DDBJ databases">
        <title>Genome sequence of Parvularcula bermudensis HTCC2503.</title>
        <authorList>
            <person name="Kang D.-M."/>
            <person name="Oh H.-M."/>
            <person name="Cho J.-C."/>
        </authorList>
    </citation>
    <scope>NUCLEOTIDE SEQUENCE [LARGE SCALE GENOMIC DNA]</scope>
    <source>
        <strain evidence="11">ATCC BAA-594 / HTCC2503 / KCTC 12087</strain>
    </source>
</reference>
<dbReference type="STRING" id="314260.PB2503_11574"/>
<keyword evidence="4 8" id="KW-0479">Metal-binding</keyword>
<dbReference type="FunFam" id="3.20.20.140:FF:000022">
    <property type="entry name" value="Guanine deaminase"/>
    <property type="match status" value="1"/>
</dbReference>
<evidence type="ECO:0000256" key="3">
    <source>
        <dbReference type="ARBA" id="ARBA00012781"/>
    </source>
</evidence>
<evidence type="ECO:0000256" key="6">
    <source>
        <dbReference type="ARBA" id="ARBA00022833"/>
    </source>
</evidence>
<comment type="catalytic activity">
    <reaction evidence="8">
        <text>guanine + H2O + H(+) = xanthine + NH4(+)</text>
        <dbReference type="Rhea" id="RHEA:14665"/>
        <dbReference type="ChEBI" id="CHEBI:15377"/>
        <dbReference type="ChEBI" id="CHEBI:15378"/>
        <dbReference type="ChEBI" id="CHEBI:16235"/>
        <dbReference type="ChEBI" id="CHEBI:17712"/>
        <dbReference type="ChEBI" id="CHEBI:28938"/>
        <dbReference type="EC" id="3.5.4.3"/>
    </reaction>
</comment>
<evidence type="ECO:0000256" key="5">
    <source>
        <dbReference type="ARBA" id="ARBA00022801"/>
    </source>
</evidence>
<dbReference type="AlphaFoldDB" id="E0TCX7"/>
<dbReference type="SUPFAM" id="SSF51556">
    <property type="entry name" value="Metallo-dependent hydrolases"/>
    <property type="match status" value="1"/>
</dbReference>
<dbReference type="Gene3D" id="3.20.20.140">
    <property type="entry name" value="Metal-dependent hydrolases"/>
    <property type="match status" value="1"/>
</dbReference>
<dbReference type="PANTHER" id="PTHR11271:SF6">
    <property type="entry name" value="GUANINE DEAMINASE"/>
    <property type="match status" value="1"/>
</dbReference>
<evidence type="ECO:0000256" key="7">
    <source>
        <dbReference type="NCBIfam" id="TIGR02967"/>
    </source>
</evidence>
<dbReference type="NCBIfam" id="TIGR02967">
    <property type="entry name" value="guan_deamin"/>
    <property type="match status" value="1"/>
</dbReference>
<name>E0TCX7_PARBH</name>
<organism evidence="10 11">
    <name type="scientific">Parvularcula bermudensis (strain ATCC BAA-594 / HTCC2503 / KCTC 12087)</name>
    <dbReference type="NCBI Taxonomy" id="314260"/>
    <lineage>
        <taxon>Bacteria</taxon>
        <taxon>Pseudomonadati</taxon>
        <taxon>Pseudomonadota</taxon>
        <taxon>Alphaproteobacteria</taxon>
        <taxon>Parvularculales</taxon>
        <taxon>Parvularculaceae</taxon>
        <taxon>Parvularcula</taxon>
    </lineage>
</organism>
<dbReference type="NCBIfam" id="NF006679">
    <property type="entry name" value="PRK09228.1"/>
    <property type="match status" value="1"/>
</dbReference>
<dbReference type="eggNOG" id="COG0402">
    <property type="taxonomic scope" value="Bacteria"/>
</dbReference>
<keyword evidence="6 8" id="KW-0862">Zinc</keyword>
<dbReference type="Pfam" id="PF01979">
    <property type="entry name" value="Amidohydro_1"/>
    <property type="match status" value="1"/>
</dbReference>
<evidence type="ECO:0000256" key="4">
    <source>
        <dbReference type="ARBA" id="ARBA00022723"/>
    </source>
</evidence>
<sequence length="388" mass="42162">MAGPFDQLVGQLPSQISPEEIKDALVIPGLIDLHTHFPQTDMIASYGEQLLDWLANYTFPTELAFADAAHSREVARAFTDELIRHGTTTALVFGTVHAEAVDHLFSEAAAINMRMIAGKVLMDRNAPEGLLDGADYGEAACRHLIEKWHGYQRLSYALTPRFAPTSSPDQLAMTGRLLAETPSLYLQTHMSENPSEIAWVTSLFPECEGYLDTYDTFNLVGSRSVFAHCIHLTDRERTRLADAGSSIAFCPTSNLFLGSGLFDYEKCKQANLSIGLGTDIGAGTSFSLLSTMGEAYKVGQLRGAPLPPCEAFYMATLGGAKALSLDHAIGTLAPGTEADLVVLDMKATSLIGRRMANAPRLEDRLFALAILGDDRAIARTYIDGRRVK</sequence>
<accession>E0TCX7</accession>
<evidence type="ECO:0000313" key="10">
    <source>
        <dbReference type="EMBL" id="ADM10360.1"/>
    </source>
</evidence>
<evidence type="ECO:0000259" key="9">
    <source>
        <dbReference type="Pfam" id="PF01979"/>
    </source>
</evidence>
<dbReference type="GO" id="GO:0008270">
    <property type="term" value="F:zinc ion binding"/>
    <property type="evidence" value="ECO:0007669"/>
    <property type="project" value="UniProtKB-UniRule"/>
</dbReference>
<protein>
    <recommendedName>
        <fullName evidence="3 7">Guanine deaminase</fullName>
        <shortName evidence="8">Guanase</shortName>
        <ecNumber evidence="3 7">3.5.4.3</ecNumber>
    </recommendedName>
    <alternativeName>
        <fullName evidence="8">Guanine aminohydrolase</fullName>
    </alternativeName>
</protein>
<dbReference type="InterPro" id="IPR006680">
    <property type="entry name" value="Amidohydro-rel"/>
</dbReference>
<comment type="cofactor">
    <cofactor evidence="8">
        <name>Zn(2+)</name>
        <dbReference type="ChEBI" id="CHEBI:29105"/>
    </cofactor>
    <text evidence="8">Binds 1 zinc ion per subunit.</text>
</comment>
<dbReference type="GO" id="GO:0005829">
    <property type="term" value="C:cytosol"/>
    <property type="evidence" value="ECO:0007669"/>
    <property type="project" value="TreeGrafter"/>
</dbReference>
<dbReference type="Gene3D" id="2.30.40.10">
    <property type="entry name" value="Urease, subunit C, domain 1"/>
    <property type="match status" value="1"/>
</dbReference>
<evidence type="ECO:0000313" key="11">
    <source>
        <dbReference type="Proteomes" id="UP000001302"/>
    </source>
</evidence>
<feature type="domain" description="Amidohydrolase-related" evidence="9">
    <location>
        <begin position="25"/>
        <end position="387"/>
    </location>
</feature>
<dbReference type="UniPathway" id="UPA00603">
    <property type="reaction ID" value="UER00660"/>
</dbReference>
<dbReference type="InterPro" id="IPR014311">
    <property type="entry name" value="Guanine_deaminase"/>
</dbReference>
<keyword evidence="5 8" id="KW-0378">Hydrolase</keyword>
<evidence type="ECO:0000256" key="2">
    <source>
        <dbReference type="ARBA" id="ARBA00006745"/>
    </source>
</evidence>
<keyword evidence="11" id="KW-1185">Reference proteome</keyword>
<proteinExistence type="inferred from homology"/>
<comment type="function">
    <text evidence="8">Catalyzes the hydrolytic deamination of guanine, producing xanthine and ammonia.</text>
</comment>
<comment type="pathway">
    <text evidence="1 8">Purine metabolism; guanine degradation; xanthine from guanine: step 1/1.</text>
</comment>
<dbReference type="GO" id="GO:0008892">
    <property type="term" value="F:guanine deaminase activity"/>
    <property type="evidence" value="ECO:0007669"/>
    <property type="project" value="UniProtKB-UniRule"/>
</dbReference>
<dbReference type="GO" id="GO:0006147">
    <property type="term" value="P:guanine catabolic process"/>
    <property type="evidence" value="ECO:0007669"/>
    <property type="project" value="UniProtKB-UniRule"/>
</dbReference>
<dbReference type="InterPro" id="IPR011059">
    <property type="entry name" value="Metal-dep_hydrolase_composite"/>
</dbReference>
<evidence type="ECO:0000256" key="8">
    <source>
        <dbReference type="RuleBase" id="RU366009"/>
    </source>
</evidence>
<evidence type="ECO:0000256" key="1">
    <source>
        <dbReference type="ARBA" id="ARBA00004984"/>
    </source>
</evidence>
<comment type="similarity">
    <text evidence="2 8">Belongs to the metallo-dependent hydrolases superfamily. ATZ/TRZ family.</text>
</comment>
<dbReference type="Proteomes" id="UP000001302">
    <property type="component" value="Chromosome"/>
</dbReference>
<dbReference type="InterPro" id="IPR032466">
    <property type="entry name" value="Metal_Hydrolase"/>
</dbReference>
<dbReference type="PANTHER" id="PTHR11271">
    <property type="entry name" value="GUANINE DEAMINASE"/>
    <property type="match status" value="1"/>
</dbReference>
<dbReference type="KEGG" id="pbr:PB2503_11574"/>
<dbReference type="EC" id="3.5.4.3" evidence="3 7"/>
<dbReference type="HOGENOM" id="CLU_012358_0_2_5"/>